<dbReference type="Gene3D" id="3.40.50.300">
    <property type="entry name" value="P-loop containing nucleotide triphosphate hydrolases"/>
    <property type="match status" value="1"/>
</dbReference>
<keyword evidence="3" id="KW-0805">Transcription regulation</keyword>
<dbReference type="InterPro" id="IPR009057">
    <property type="entry name" value="Homeodomain-like_sf"/>
</dbReference>
<dbReference type="PANTHER" id="PTHR32071:SF113">
    <property type="entry name" value="ALGINATE BIOSYNTHESIS TRANSCRIPTIONAL REGULATORY PROTEIN ALGB"/>
    <property type="match status" value="1"/>
</dbReference>
<dbReference type="Pfam" id="PF00158">
    <property type="entry name" value="Sigma54_activat"/>
    <property type="match status" value="1"/>
</dbReference>
<name>A0A937X872_UNCEI</name>
<dbReference type="SUPFAM" id="SSF52540">
    <property type="entry name" value="P-loop containing nucleoside triphosphate hydrolases"/>
    <property type="match status" value="1"/>
</dbReference>
<dbReference type="InterPro" id="IPR002197">
    <property type="entry name" value="HTH_Fis"/>
</dbReference>
<evidence type="ECO:0000259" key="6">
    <source>
        <dbReference type="PROSITE" id="PS50045"/>
    </source>
</evidence>
<dbReference type="InterPro" id="IPR002078">
    <property type="entry name" value="Sigma_54_int"/>
</dbReference>
<dbReference type="InterPro" id="IPR027417">
    <property type="entry name" value="P-loop_NTPase"/>
</dbReference>
<dbReference type="PROSITE" id="PS00675">
    <property type="entry name" value="SIGMA54_INTERACT_1"/>
    <property type="match status" value="1"/>
</dbReference>
<dbReference type="AlphaFoldDB" id="A0A937X872"/>
<keyword evidence="1" id="KW-0547">Nucleotide-binding</keyword>
<keyword evidence="4" id="KW-0804">Transcription</keyword>
<keyword evidence="2" id="KW-0067">ATP-binding</keyword>
<dbReference type="CDD" id="cd00156">
    <property type="entry name" value="REC"/>
    <property type="match status" value="1"/>
</dbReference>
<dbReference type="Gene3D" id="3.40.50.2300">
    <property type="match status" value="1"/>
</dbReference>
<evidence type="ECO:0000256" key="1">
    <source>
        <dbReference type="ARBA" id="ARBA00022741"/>
    </source>
</evidence>
<dbReference type="PROSITE" id="PS50045">
    <property type="entry name" value="SIGMA54_INTERACT_4"/>
    <property type="match status" value="1"/>
</dbReference>
<dbReference type="CDD" id="cd00009">
    <property type="entry name" value="AAA"/>
    <property type="match status" value="1"/>
</dbReference>
<evidence type="ECO:0000256" key="2">
    <source>
        <dbReference type="ARBA" id="ARBA00022840"/>
    </source>
</evidence>
<evidence type="ECO:0000256" key="5">
    <source>
        <dbReference type="PROSITE-ProRule" id="PRU00169"/>
    </source>
</evidence>
<dbReference type="FunFam" id="3.40.50.300:FF:000006">
    <property type="entry name" value="DNA-binding transcriptional regulator NtrC"/>
    <property type="match status" value="1"/>
</dbReference>
<dbReference type="PANTHER" id="PTHR32071">
    <property type="entry name" value="TRANSCRIPTIONAL REGULATORY PROTEIN"/>
    <property type="match status" value="1"/>
</dbReference>
<dbReference type="GO" id="GO:0005524">
    <property type="term" value="F:ATP binding"/>
    <property type="evidence" value="ECO:0007669"/>
    <property type="project" value="UniProtKB-KW"/>
</dbReference>
<dbReference type="InterPro" id="IPR001789">
    <property type="entry name" value="Sig_transdc_resp-reg_receiver"/>
</dbReference>
<evidence type="ECO:0000256" key="3">
    <source>
        <dbReference type="ARBA" id="ARBA00023015"/>
    </source>
</evidence>
<dbReference type="InterPro" id="IPR003593">
    <property type="entry name" value="AAA+_ATPase"/>
</dbReference>
<dbReference type="PRINTS" id="PR01590">
    <property type="entry name" value="HTHFIS"/>
</dbReference>
<evidence type="ECO:0000313" key="9">
    <source>
        <dbReference type="Proteomes" id="UP000748308"/>
    </source>
</evidence>
<feature type="domain" description="Response regulatory" evidence="7">
    <location>
        <begin position="12"/>
        <end position="126"/>
    </location>
</feature>
<protein>
    <submittedName>
        <fullName evidence="8">Sigma-54-dependent Fis family transcriptional regulator</fullName>
    </submittedName>
</protein>
<accession>A0A937X872</accession>
<reference evidence="8" key="1">
    <citation type="submission" date="2019-03" db="EMBL/GenBank/DDBJ databases">
        <title>Lake Tanganyika Metagenome-Assembled Genomes (MAGs).</title>
        <authorList>
            <person name="Tran P."/>
        </authorList>
    </citation>
    <scope>NUCLEOTIDE SEQUENCE</scope>
    <source>
        <strain evidence="8">M_DeepCast_400m_m2_100</strain>
    </source>
</reference>
<dbReference type="Gene3D" id="1.10.10.60">
    <property type="entry name" value="Homeodomain-like"/>
    <property type="match status" value="1"/>
</dbReference>
<comment type="caution">
    <text evidence="8">The sequence shown here is derived from an EMBL/GenBank/DDBJ whole genome shotgun (WGS) entry which is preliminary data.</text>
</comment>
<evidence type="ECO:0000256" key="4">
    <source>
        <dbReference type="ARBA" id="ARBA00023163"/>
    </source>
</evidence>
<dbReference type="Pfam" id="PF00072">
    <property type="entry name" value="Response_reg"/>
    <property type="match status" value="1"/>
</dbReference>
<dbReference type="InterPro" id="IPR025662">
    <property type="entry name" value="Sigma_54_int_dom_ATP-bd_1"/>
</dbReference>
<feature type="domain" description="Sigma-54 factor interaction" evidence="6">
    <location>
        <begin position="154"/>
        <end position="379"/>
    </location>
</feature>
<dbReference type="GO" id="GO:0043565">
    <property type="term" value="F:sequence-specific DNA binding"/>
    <property type="evidence" value="ECO:0007669"/>
    <property type="project" value="InterPro"/>
</dbReference>
<proteinExistence type="predicted"/>
<feature type="modified residue" description="4-aspartylphosphate" evidence="5">
    <location>
        <position position="61"/>
    </location>
</feature>
<organism evidence="8 9">
    <name type="scientific">Eiseniibacteriota bacterium</name>
    <dbReference type="NCBI Taxonomy" id="2212470"/>
    <lineage>
        <taxon>Bacteria</taxon>
        <taxon>Candidatus Eiseniibacteriota</taxon>
    </lineage>
</organism>
<dbReference type="Gene3D" id="1.10.8.60">
    <property type="match status" value="1"/>
</dbReference>
<keyword evidence="5" id="KW-0597">Phosphoprotein</keyword>
<dbReference type="SMART" id="SM00382">
    <property type="entry name" value="AAA"/>
    <property type="match status" value="1"/>
</dbReference>
<gene>
    <name evidence="8" type="ORF">FJY75_06395</name>
</gene>
<dbReference type="GO" id="GO:0006355">
    <property type="term" value="P:regulation of DNA-templated transcription"/>
    <property type="evidence" value="ECO:0007669"/>
    <property type="project" value="InterPro"/>
</dbReference>
<sequence>MSDPRAERGGFHILVVDDEEELRRNLVDLFTETGYRVTAADSGAAAAAALEAGRFDLVVSDLRMPAPDGLALLRLVRRRWPETPFILLTAYATLETARAALAEGALDYVQKPYKEFEMSLRVERAFERRRLERERGLLAERVAALEAKASFENLIGRSPAMQAVFDLARKVAATETTVLLRGESGTGKTALARAIHLASPRRARPFLKINCSALPDTLLESELFGHEKGAFTGAVRRKEGLFAAAGEGTLFLDEIGDISPAIQLKLLQAMEEKSFIPVGGTETTRVDVRLIAATHRALEEAIAGGEFREDLFYRINVFPITMPPLRERREDIPPLVERFLRARGVDPAGLSPAALERLLDHPLPGNVRELENILERALIVSGGGRIEAEQIPSPSRPAGANALPDMQIPDEGLVLEELEKKLILGALAKAQGNKSRAAALLGLTRRTLYSRMEKHGLRG</sequence>
<dbReference type="InterPro" id="IPR058031">
    <property type="entry name" value="AAA_lid_NorR"/>
</dbReference>
<dbReference type="Pfam" id="PF02954">
    <property type="entry name" value="HTH_8"/>
    <property type="match status" value="1"/>
</dbReference>
<dbReference type="Proteomes" id="UP000748308">
    <property type="component" value="Unassembled WGS sequence"/>
</dbReference>
<dbReference type="Pfam" id="PF25601">
    <property type="entry name" value="AAA_lid_14"/>
    <property type="match status" value="1"/>
</dbReference>
<dbReference type="GO" id="GO:0000160">
    <property type="term" value="P:phosphorelay signal transduction system"/>
    <property type="evidence" value="ECO:0007669"/>
    <property type="project" value="InterPro"/>
</dbReference>
<evidence type="ECO:0000259" key="7">
    <source>
        <dbReference type="PROSITE" id="PS50110"/>
    </source>
</evidence>
<dbReference type="EMBL" id="VGIY01000129">
    <property type="protein sequence ID" value="MBM3317466.1"/>
    <property type="molecule type" value="Genomic_DNA"/>
</dbReference>
<dbReference type="SMART" id="SM00448">
    <property type="entry name" value="REC"/>
    <property type="match status" value="1"/>
</dbReference>
<dbReference type="SUPFAM" id="SSF52172">
    <property type="entry name" value="CheY-like"/>
    <property type="match status" value="1"/>
</dbReference>
<dbReference type="PROSITE" id="PS50110">
    <property type="entry name" value="RESPONSE_REGULATORY"/>
    <property type="match status" value="1"/>
</dbReference>
<dbReference type="InterPro" id="IPR011006">
    <property type="entry name" value="CheY-like_superfamily"/>
</dbReference>
<evidence type="ECO:0000313" key="8">
    <source>
        <dbReference type="EMBL" id="MBM3317466.1"/>
    </source>
</evidence>
<dbReference type="SUPFAM" id="SSF46689">
    <property type="entry name" value="Homeodomain-like"/>
    <property type="match status" value="1"/>
</dbReference>